<dbReference type="PATRIC" id="fig|319652.3.peg.855"/>
<reference evidence="1 2" key="1">
    <citation type="journal article" date="2015" name="Genome Announc.">
        <title>Expanding the biotechnology potential of lactobacilli through comparative genomics of 213 strains and associated genera.</title>
        <authorList>
            <person name="Sun Z."/>
            <person name="Harris H.M."/>
            <person name="McCann A."/>
            <person name="Guo C."/>
            <person name="Argimon S."/>
            <person name="Zhang W."/>
            <person name="Yang X."/>
            <person name="Jeffery I.B."/>
            <person name="Cooney J.C."/>
            <person name="Kagawa T.F."/>
            <person name="Liu W."/>
            <person name="Song Y."/>
            <person name="Salvetti E."/>
            <person name="Wrobel A."/>
            <person name="Rasinkangas P."/>
            <person name="Parkhill J."/>
            <person name="Rea M.C."/>
            <person name="O'Sullivan O."/>
            <person name="Ritari J."/>
            <person name="Douillard F.P."/>
            <person name="Paul Ross R."/>
            <person name="Yang R."/>
            <person name="Briner A.E."/>
            <person name="Felis G.E."/>
            <person name="de Vos W.M."/>
            <person name="Barrangou R."/>
            <person name="Klaenhammer T.R."/>
            <person name="Caufield P.W."/>
            <person name="Cui Y."/>
            <person name="Zhang H."/>
            <person name="O'Toole P.W."/>
        </authorList>
    </citation>
    <scope>NUCLEOTIDE SEQUENCE [LARGE SCALE GENOMIC DNA]</scope>
    <source>
        <strain evidence="1 2">DSM 17757</strain>
    </source>
</reference>
<sequence>MNGKKLKKIRQQARITKKRSNTNNYLDDIRKYDTLFQDFPQISFLTHNVLESDRLISQGLPPQSLPLLQVPDNFQDTLFQAILKKYPMGDSRGDALWNRYTHALPNLDKQLRSFRDYLEAHYGMWAYIAAPFLKDLAHFINGAPTLEVMAGNGYISAGLQQLGQPIIATDSKDWTKENETGKHALTDIEPLSALNAWEKYQRQIKFVIMSWSPDGVPVDWQLLKAIRESSSDVQLICIGEKFGSSGSRQFWKNASYVDPEGTKKLNQHFSHFDLVHDQVYLIQ</sequence>
<dbReference type="RefSeq" id="WP_057749157.1">
    <property type="nucleotide sequence ID" value="NZ_BJVH01000003.1"/>
</dbReference>
<organism evidence="1 2">
    <name type="scientific">Pediococcus cellicola</name>
    <dbReference type="NCBI Taxonomy" id="319652"/>
    <lineage>
        <taxon>Bacteria</taxon>
        <taxon>Bacillati</taxon>
        <taxon>Bacillota</taxon>
        <taxon>Bacilli</taxon>
        <taxon>Lactobacillales</taxon>
        <taxon>Lactobacillaceae</taxon>
        <taxon>Pediococcus</taxon>
    </lineage>
</organism>
<keyword evidence="2" id="KW-1185">Reference proteome</keyword>
<protein>
    <recommendedName>
        <fullName evidence="3">SAM-dependent methyltransferase</fullName>
    </recommendedName>
</protein>
<name>A0A0R2IRB0_9LACO</name>
<evidence type="ECO:0008006" key="3">
    <source>
        <dbReference type="Google" id="ProtNLM"/>
    </source>
</evidence>
<dbReference type="STRING" id="319652.IV80_GL000848"/>
<dbReference type="Proteomes" id="UP000051568">
    <property type="component" value="Unassembled WGS sequence"/>
</dbReference>
<gene>
    <name evidence="1" type="ORF">IV80_GL000848</name>
</gene>
<evidence type="ECO:0000313" key="1">
    <source>
        <dbReference type="EMBL" id="KRN67310.1"/>
    </source>
</evidence>
<dbReference type="AlphaFoldDB" id="A0A0R2IRB0"/>
<dbReference type="OrthoDB" id="2248737at2"/>
<evidence type="ECO:0000313" key="2">
    <source>
        <dbReference type="Proteomes" id="UP000051568"/>
    </source>
</evidence>
<comment type="caution">
    <text evidence="1">The sequence shown here is derived from an EMBL/GenBank/DDBJ whole genome shotgun (WGS) entry which is preliminary data.</text>
</comment>
<proteinExistence type="predicted"/>
<accession>A0A0R2IRB0</accession>
<dbReference type="EMBL" id="JQBR01000002">
    <property type="protein sequence ID" value="KRN67310.1"/>
    <property type="molecule type" value="Genomic_DNA"/>
</dbReference>